<dbReference type="InterPro" id="IPR039279">
    <property type="entry name" value="QRT3-like"/>
</dbReference>
<accession>A0A6A7A5F2</accession>
<dbReference type="CDD" id="cd23668">
    <property type="entry name" value="GH55_beta13glucanase-like"/>
    <property type="match status" value="1"/>
</dbReference>
<feature type="domain" description="Rhamnogalacturonase A/B/Epimerase-like pectate lyase" evidence="2">
    <location>
        <begin position="423"/>
        <end position="627"/>
    </location>
</feature>
<sequence length="792" mass="86006">MRFLSIVTCLWAAGVYGAALGPILERESSSSDVTEIQAQIAANTDGFWMNDLSGKGIAAFNANPGAYKVFRNVRDYGAVGDGVTDDSEAFNRAISDGNRCGPWVCQSSTDTPAVVYVPSGTYLIGQKIVFYYMTQLIGNPRNLPVLKAAPSLRAIALIDGSPYSNVGPDYPAGWTSTNIFLRQIRNFVIDGTAVDPSVGFQGIHWPASQATTIQNVKIRMAVSPISTHAGIFIENGSGGHMADIETEGGLYGLNIGNQQFTLRNIKVSKAKIGISQIWSWGFTYSGLSISDCGVAFSMINGHDQEKLQVGSVVIIDSEITNCPIFMDTAWSRDTKPTGAGQLVLENIKLVNVPIAVTGYGQTKLPGGTMTIEAWGQGNKYSPDGPEKFQGPMDTADRPQSLLDGGKYYSKSKPMYENLSVGDFISARDSGAKGNGRDDDTSAVQNAINLSASQNKVLYFEHGVYKVTNTIYVPPGARMVGETFPAIMASGGTWGNKDDPKPVIQIGKAGDSGSIEWSDMLVQTQGATPGAIVIEYNLNTQRGSGLWDVHTRIGGSKGTELQVAQCPTGSVNERCMAAHTNVHVTKSGQGAYFENNWFWTADHDLDDWNSTQISVFTGRGLHVEANNVFLWGSGVEHHALYQYQFSNIQNVFAGYIQTETPYYMPTPDARTQPYGRSDRYNDPNYTTACPAGKICDPYGLRIVDSKNVMIYGGGLYSFFINQSTLCSDSTIPNGLRDCQNRIFSVEGDSTVQWFSLNQVGALEMVTIDGVDKAKWSDNLSVYSNTIGWFKYKI</sequence>
<organism evidence="3 4">
    <name type="scientific">Ophiobolus disseminans</name>
    <dbReference type="NCBI Taxonomy" id="1469910"/>
    <lineage>
        <taxon>Eukaryota</taxon>
        <taxon>Fungi</taxon>
        <taxon>Dikarya</taxon>
        <taxon>Ascomycota</taxon>
        <taxon>Pezizomycotina</taxon>
        <taxon>Dothideomycetes</taxon>
        <taxon>Pleosporomycetidae</taxon>
        <taxon>Pleosporales</taxon>
        <taxon>Pleosporineae</taxon>
        <taxon>Phaeosphaeriaceae</taxon>
        <taxon>Ophiobolus</taxon>
    </lineage>
</organism>
<dbReference type="PANTHER" id="PTHR33928">
    <property type="entry name" value="POLYGALACTURONASE QRT3"/>
    <property type="match status" value="1"/>
</dbReference>
<dbReference type="GO" id="GO:0004650">
    <property type="term" value="F:polygalacturonase activity"/>
    <property type="evidence" value="ECO:0007669"/>
    <property type="project" value="InterPro"/>
</dbReference>
<dbReference type="OrthoDB" id="1046782at2759"/>
<dbReference type="InterPro" id="IPR012334">
    <property type="entry name" value="Pectin_lyas_fold"/>
</dbReference>
<dbReference type="InterPro" id="IPR011050">
    <property type="entry name" value="Pectin_lyase_fold/virulence"/>
</dbReference>
<feature type="chain" id="PRO_5025527623" evidence="1">
    <location>
        <begin position="18"/>
        <end position="792"/>
    </location>
</feature>
<dbReference type="InterPro" id="IPR024535">
    <property type="entry name" value="RHGA/B-epi-like_pectate_lyase"/>
</dbReference>
<evidence type="ECO:0000313" key="4">
    <source>
        <dbReference type="Proteomes" id="UP000799424"/>
    </source>
</evidence>
<gene>
    <name evidence="3" type="ORF">CC86DRAFT_404441</name>
</gene>
<keyword evidence="4" id="KW-1185">Reference proteome</keyword>
<dbReference type="Proteomes" id="UP000799424">
    <property type="component" value="Unassembled WGS sequence"/>
</dbReference>
<reference evidence="3" key="1">
    <citation type="journal article" date="2020" name="Stud. Mycol.">
        <title>101 Dothideomycetes genomes: a test case for predicting lifestyles and emergence of pathogens.</title>
        <authorList>
            <person name="Haridas S."/>
            <person name="Albert R."/>
            <person name="Binder M."/>
            <person name="Bloem J."/>
            <person name="Labutti K."/>
            <person name="Salamov A."/>
            <person name="Andreopoulos B."/>
            <person name="Baker S."/>
            <person name="Barry K."/>
            <person name="Bills G."/>
            <person name="Bluhm B."/>
            <person name="Cannon C."/>
            <person name="Castanera R."/>
            <person name="Culley D."/>
            <person name="Daum C."/>
            <person name="Ezra D."/>
            <person name="Gonzalez J."/>
            <person name="Henrissat B."/>
            <person name="Kuo A."/>
            <person name="Liang C."/>
            <person name="Lipzen A."/>
            <person name="Lutzoni F."/>
            <person name="Magnuson J."/>
            <person name="Mondo S."/>
            <person name="Nolan M."/>
            <person name="Ohm R."/>
            <person name="Pangilinan J."/>
            <person name="Park H.-J."/>
            <person name="Ramirez L."/>
            <person name="Alfaro M."/>
            <person name="Sun H."/>
            <person name="Tritt A."/>
            <person name="Yoshinaga Y."/>
            <person name="Zwiers L.-H."/>
            <person name="Turgeon B."/>
            <person name="Goodwin S."/>
            <person name="Spatafora J."/>
            <person name="Crous P."/>
            <person name="Grigoriev I."/>
        </authorList>
    </citation>
    <scope>NUCLEOTIDE SEQUENCE</scope>
    <source>
        <strain evidence="3">CBS 113818</strain>
    </source>
</reference>
<feature type="signal peptide" evidence="1">
    <location>
        <begin position="1"/>
        <end position="17"/>
    </location>
</feature>
<dbReference type="Gene3D" id="2.160.20.10">
    <property type="entry name" value="Single-stranded right-handed beta-helix, Pectin lyase-like"/>
    <property type="match status" value="2"/>
</dbReference>
<dbReference type="EMBL" id="MU006222">
    <property type="protein sequence ID" value="KAF2828532.1"/>
    <property type="molecule type" value="Genomic_DNA"/>
</dbReference>
<feature type="domain" description="Rhamnogalacturonase A/B/Epimerase-like pectate lyase" evidence="2">
    <location>
        <begin position="70"/>
        <end position="295"/>
    </location>
</feature>
<evidence type="ECO:0000256" key="1">
    <source>
        <dbReference type="SAM" id="SignalP"/>
    </source>
</evidence>
<protein>
    <submittedName>
        <fullName evidence="3">Exo-beta 1,3 glucanase-like protein</fullName>
    </submittedName>
</protein>
<dbReference type="PANTHER" id="PTHR33928:SF2">
    <property type="entry name" value="PECTATE LYASE SUPERFAMILY PROTEIN DOMAIN-CONTAINING PROTEIN-RELATED"/>
    <property type="match status" value="1"/>
</dbReference>
<dbReference type="AlphaFoldDB" id="A0A6A7A5F2"/>
<name>A0A6A7A5F2_9PLEO</name>
<proteinExistence type="predicted"/>
<dbReference type="SUPFAM" id="SSF51126">
    <property type="entry name" value="Pectin lyase-like"/>
    <property type="match status" value="2"/>
</dbReference>
<evidence type="ECO:0000259" key="2">
    <source>
        <dbReference type="Pfam" id="PF12708"/>
    </source>
</evidence>
<evidence type="ECO:0000313" key="3">
    <source>
        <dbReference type="EMBL" id="KAF2828532.1"/>
    </source>
</evidence>
<dbReference type="Pfam" id="PF12708">
    <property type="entry name" value="Pect-lyase_RHGA_epim"/>
    <property type="match status" value="2"/>
</dbReference>
<keyword evidence="1" id="KW-0732">Signal</keyword>